<comment type="catalytic activity">
    <reaction evidence="9 10">
        <text>L-glutamyl-tRNA(Gln) + L-glutamine + ATP + H2O = L-glutaminyl-tRNA(Gln) + L-glutamate + ADP + phosphate + H(+)</text>
        <dbReference type="Rhea" id="RHEA:17521"/>
        <dbReference type="Rhea" id="RHEA-COMP:9681"/>
        <dbReference type="Rhea" id="RHEA-COMP:9684"/>
        <dbReference type="ChEBI" id="CHEBI:15377"/>
        <dbReference type="ChEBI" id="CHEBI:15378"/>
        <dbReference type="ChEBI" id="CHEBI:29985"/>
        <dbReference type="ChEBI" id="CHEBI:30616"/>
        <dbReference type="ChEBI" id="CHEBI:43474"/>
        <dbReference type="ChEBI" id="CHEBI:58359"/>
        <dbReference type="ChEBI" id="CHEBI:78520"/>
        <dbReference type="ChEBI" id="CHEBI:78521"/>
        <dbReference type="ChEBI" id="CHEBI:456216"/>
    </reaction>
</comment>
<dbReference type="InterPro" id="IPR042114">
    <property type="entry name" value="GatB_C_1"/>
</dbReference>
<evidence type="ECO:0000313" key="12">
    <source>
        <dbReference type="EMBL" id="APV45388.1"/>
    </source>
</evidence>
<sequence>MKDLEEMNSQPLLRPVAEAKWYCYTYKVNFMTNATIPSKYETVIGLEVHAQLATESKMYCRCASDYADAPPNTRVCPVCLGLPGVLPVINKKAVEFTMMTALALNCTIAPHSKFDRKNYAYPDLMKGYQISQYDEPIGRQGWIDITVDGKVRRIGITRVHLEEDVAKLVHRDEPGGPGYSLVDVNRSGVPLMEIVSEPDMRTPEEARQYLMKLRTILRYLGVSVANMEEGSFRCDANISLRPTGETGFNPKVEVKNMNSFRAVFRALEYEEVRQAKDYDNHVRVPQETRGWQDEKGVTVSQRSKEFAHDYRYFPEPDLPPLQFDDRWIAEIRAKLPELPEVRQARFTRDYELSEYDATLLTAARDTADYFEGVLSADLKVSAKEAANWVNGEVTRIMNAVNAGIDAFAARVPASALAQLITITSKGAINTATAKTVLEEMWQTGKAADAIIAEKGLAQISDDSALREMAAKIIGDNPAAVADFKAGKEQSLKFLVGQMMKLSKGRANPAVASDIILQKLKEG</sequence>
<dbReference type="InterPro" id="IPR004413">
    <property type="entry name" value="GatB"/>
</dbReference>
<dbReference type="AlphaFoldDB" id="A0A1P8FAD0"/>
<dbReference type="SMART" id="SM00845">
    <property type="entry name" value="GatB_Yqey"/>
    <property type="match status" value="1"/>
</dbReference>
<dbReference type="GO" id="GO:0070681">
    <property type="term" value="P:glutaminyl-tRNAGln biosynthesis via transamidation"/>
    <property type="evidence" value="ECO:0007669"/>
    <property type="project" value="TreeGrafter"/>
</dbReference>
<dbReference type="InterPro" id="IPR017958">
    <property type="entry name" value="Gln-tRNA_amidoTrfase_suB_CS"/>
</dbReference>
<feature type="domain" description="Asn/Gln amidotransferase" evidence="11">
    <location>
        <begin position="368"/>
        <end position="519"/>
    </location>
</feature>
<dbReference type="InterPro" id="IPR006075">
    <property type="entry name" value="Asn/Gln-tRNA_Trfase_suB/E_cat"/>
</dbReference>
<dbReference type="Pfam" id="PF02934">
    <property type="entry name" value="GatB_N"/>
    <property type="match status" value="1"/>
</dbReference>
<proteinExistence type="inferred from homology"/>
<dbReference type="InterPro" id="IPR018027">
    <property type="entry name" value="Asn/Gln_amidotransferase"/>
</dbReference>
<dbReference type="GO" id="GO:0050567">
    <property type="term" value="F:glutaminyl-tRNA synthase (glutamine-hydrolyzing) activity"/>
    <property type="evidence" value="ECO:0007669"/>
    <property type="project" value="UniProtKB-UniRule"/>
</dbReference>
<keyword evidence="5 10" id="KW-0067">ATP-binding</keyword>
<dbReference type="PROSITE" id="PS01234">
    <property type="entry name" value="GATB"/>
    <property type="match status" value="1"/>
</dbReference>
<gene>
    <name evidence="10 12" type="primary">gatB</name>
    <name evidence="12" type="ORF">Dform_02079</name>
</gene>
<dbReference type="Proteomes" id="UP000185934">
    <property type="component" value="Chromosome"/>
</dbReference>
<evidence type="ECO:0000256" key="6">
    <source>
        <dbReference type="ARBA" id="ARBA00022917"/>
    </source>
</evidence>
<dbReference type="SUPFAM" id="SSF55931">
    <property type="entry name" value="Glutamine synthetase/guanido kinase"/>
    <property type="match status" value="1"/>
</dbReference>
<dbReference type="Pfam" id="PF02637">
    <property type="entry name" value="GatB_Yqey"/>
    <property type="match status" value="1"/>
</dbReference>
<dbReference type="InterPro" id="IPR003789">
    <property type="entry name" value="Asn/Gln_tRNA_amidoTrase-B-like"/>
</dbReference>
<protein>
    <recommendedName>
        <fullName evidence="10">Aspartyl/glutamyl-tRNA(Asn/Gln) amidotransferase subunit B</fullName>
        <shortName evidence="10">Asp/Glu-ADT subunit B</shortName>
        <ecNumber evidence="10">6.3.5.-</ecNumber>
    </recommendedName>
</protein>
<dbReference type="GO" id="GO:0006412">
    <property type="term" value="P:translation"/>
    <property type="evidence" value="ECO:0007669"/>
    <property type="project" value="UniProtKB-UniRule"/>
</dbReference>
<organism evidence="12 13">
    <name type="scientific">Dehalogenimonas formicexedens</name>
    <dbReference type="NCBI Taxonomy" id="1839801"/>
    <lineage>
        <taxon>Bacteria</taxon>
        <taxon>Bacillati</taxon>
        <taxon>Chloroflexota</taxon>
        <taxon>Dehalococcoidia</taxon>
        <taxon>Dehalococcoidales</taxon>
        <taxon>Dehalococcoidaceae</taxon>
        <taxon>Dehalogenimonas</taxon>
    </lineage>
</organism>
<dbReference type="NCBIfam" id="NF004014">
    <property type="entry name" value="PRK05477.1-4"/>
    <property type="match status" value="1"/>
</dbReference>
<dbReference type="HAMAP" id="MF_00121">
    <property type="entry name" value="GatB"/>
    <property type="match status" value="1"/>
</dbReference>
<evidence type="ECO:0000256" key="9">
    <source>
        <dbReference type="ARBA" id="ARBA00047913"/>
    </source>
</evidence>
<keyword evidence="3 10" id="KW-0436">Ligase</keyword>
<dbReference type="Gene3D" id="1.10.150.380">
    <property type="entry name" value="GatB domain, N-terminal subdomain"/>
    <property type="match status" value="1"/>
</dbReference>
<keyword evidence="6 10" id="KW-0648">Protein biosynthesis</keyword>
<keyword evidence="4 10" id="KW-0547">Nucleotide-binding</keyword>
<dbReference type="FunFam" id="1.10.10.410:FF:000001">
    <property type="entry name" value="Aspartyl/glutamyl-tRNA(Asn/Gln) amidotransferase subunit B"/>
    <property type="match status" value="1"/>
</dbReference>
<dbReference type="STRING" id="1839801.Dform_02079"/>
<evidence type="ECO:0000256" key="7">
    <source>
        <dbReference type="ARBA" id="ARBA00024799"/>
    </source>
</evidence>
<dbReference type="InterPro" id="IPR023168">
    <property type="entry name" value="GatB_Yqey_C_2"/>
</dbReference>
<dbReference type="PANTHER" id="PTHR11659:SF0">
    <property type="entry name" value="GLUTAMYL-TRNA(GLN) AMIDOTRANSFERASE SUBUNIT B, MITOCHONDRIAL"/>
    <property type="match status" value="1"/>
</dbReference>
<evidence type="ECO:0000256" key="1">
    <source>
        <dbReference type="ARBA" id="ARBA00005306"/>
    </source>
</evidence>
<evidence type="ECO:0000313" key="13">
    <source>
        <dbReference type="Proteomes" id="UP000185934"/>
    </source>
</evidence>
<keyword evidence="12" id="KW-0808">Transferase</keyword>
<evidence type="ECO:0000256" key="2">
    <source>
        <dbReference type="ARBA" id="ARBA00011123"/>
    </source>
</evidence>
<dbReference type="InterPro" id="IPR017959">
    <property type="entry name" value="Asn/Gln-tRNA_amidoTrfase_suB/E"/>
</dbReference>
<keyword evidence="13" id="KW-1185">Reference proteome</keyword>
<dbReference type="NCBIfam" id="TIGR00133">
    <property type="entry name" value="gatB"/>
    <property type="match status" value="1"/>
</dbReference>
<dbReference type="PANTHER" id="PTHR11659">
    <property type="entry name" value="GLUTAMYL-TRNA GLN AMIDOTRANSFERASE SUBUNIT B MITOCHONDRIAL AND PROKARYOTIC PET112-RELATED"/>
    <property type="match status" value="1"/>
</dbReference>
<dbReference type="EMBL" id="CP018258">
    <property type="protein sequence ID" value="APV45388.1"/>
    <property type="molecule type" value="Genomic_DNA"/>
</dbReference>
<dbReference type="EC" id="6.3.5.-" evidence="10"/>
<dbReference type="SUPFAM" id="SSF89095">
    <property type="entry name" value="GatB/YqeY motif"/>
    <property type="match status" value="1"/>
</dbReference>
<reference evidence="13" key="1">
    <citation type="submission" date="2016-11" db="EMBL/GenBank/DDBJ databases">
        <title>Dehalogenimonas formicexedens sp. nov., a chlorinated alkane respiring bacterium isolated from contaminated groundwater.</title>
        <authorList>
            <person name="Key T.A."/>
            <person name="Bowman K.S."/>
            <person name="Lee I."/>
            <person name="Chun J."/>
            <person name="Albuquerque L."/>
            <person name="da Costa M.S."/>
            <person name="Rainey F.A."/>
            <person name="Moe W.M."/>
        </authorList>
    </citation>
    <scope>NUCLEOTIDE SEQUENCE [LARGE SCALE GENOMIC DNA]</scope>
    <source>
        <strain evidence="13">NSZ-14</strain>
    </source>
</reference>
<evidence type="ECO:0000256" key="3">
    <source>
        <dbReference type="ARBA" id="ARBA00022598"/>
    </source>
</evidence>
<accession>A0A1P8FAD0</accession>
<dbReference type="Gene3D" id="1.10.10.410">
    <property type="match status" value="1"/>
</dbReference>
<evidence type="ECO:0000256" key="10">
    <source>
        <dbReference type="HAMAP-Rule" id="MF_00121"/>
    </source>
</evidence>
<dbReference type="GO" id="GO:0016740">
    <property type="term" value="F:transferase activity"/>
    <property type="evidence" value="ECO:0007669"/>
    <property type="project" value="UniProtKB-KW"/>
</dbReference>
<evidence type="ECO:0000256" key="5">
    <source>
        <dbReference type="ARBA" id="ARBA00022840"/>
    </source>
</evidence>
<dbReference type="KEGG" id="dfo:Dform_02079"/>
<evidence type="ECO:0000256" key="8">
    <source>
        <dbReference type="ARBA" id="ARBA00047380"/>
    </source>
</evidence>
<comment type="subunit">
    <text evidence="2 10">Heterotrimer of A, B and C subunits.</text>
</comment>
<dbReference type="GO" id="GO:0005524">
    <property type="term" value="F:ATP binding"/>
    <property type="evidence" value="ECO:0007669"/>
    <property type="project" value="UniProtKB-KW"/>
</dbReference>
<dbReference type="InterPro" id="IPR014746">
    <property type="entry name" value="Gln_synth/guanido_kin_cat_dom"/>
</dbReference>
<comment type="similarity">
    <text evidence="1 10">Belongs to the GatB/GatE family. GatB subfamily.</text>
</comment>
<comment type="function">
    <text evidence="7 10">Allows the formation of correctly charged Asn-tRNA(Asn) or Gln-tRNA(Gln) through the transamidation of misacylated Asp-tRNA(Asn) or Glu-tRNA(Gln) in organisms which lack either or both of asparaginyl-tRNA or glutaminyl-tRNA synthetases. The reaction takes place in the presence of glutamine and ATP through an activated phospho-Asp-tRNA(Asn) or phospho-Glu-tRNA(Gln).</text>
</comment>
<dbReference type="NCBIfam" id="NF004012">
    <property type="entry name" value="PRK05477.1-2"/>
    <property type="match status" value="1"/>
</dbReference>
<evidence type="ECO:0000256" key="4">
    <source>
        <dbReference type="ARBA" id="ARBA00022741"/>
    </source>
</evidence>
<dbReference type="GO" id="GO:0050566">
    <property type="term" value="F:asparaginyl-tRNA synthase (glutamine-hydrolyzing) activity"/>
    <property type="evidence" value="ECO:0007669"/>
    <property type="project" value="RHEA"/>
</dbReference>
<evidence type="ECO:0000259" key="11">
    <source>
        <dbReference type="SMART" id="SM00845"/>
    </source>
</evidence>
<name>A0A1P8FAD0_9CHLR</name>
<comment type="catalytic activity">
    <reaction evidence="8 10">
        <text>L-aspartyl-tRNA(Asn) + L-glutamine + ATP + H2O = L-asparaginyl-tRNA(Asn) + L-glutamate + ADP + phosphate + 2 H(+)</text>
        <dbReference type="Rhea" id="RHEA:14513"/>
        <dbReference type="Rhea" id="RHEA-COMP:9674"/>
        <dbReference type="Rhea" id="RHEA-COMP:9677"/>
        <dbReference type="ChEBI" id="CHEBI:15377"/>
        <dbReference type="ChEBI" id="CHEBI:15378"/>
        <dbReference type="ChEBI" id="CHEBI:29985"/>
        <dbReference type="ChEBI" id="CHEBI:30616"/>
        <dbReference type="ChEBI" id="CHEBI:43474"/>
        <dbReference type="ChEBI" id="CHEBI:58359"/>
        <dbReference type="ChEBI" id="CHEBI:78515"/>
        <dbReference type="ChEBI" id="CHEBI:78516"/>
        <dbReference type="ChEBI" id="CHEBI:456216"/>
    </reaction>
</comment>